<comment type="caution">
    <text evidence="2">The sequence shown here is derived from an EMBL/GenBank/DDBJ whole genome shotgun (WGS) entry which is preliminary data.</text>
</comment>
<organism evidence="2">
    <name type="scientific">marine sediment metagenome</name>
    <dbReference type="NCBI Taxonomy" id="412755"/>
    <lineage>
        <taxon>unclassified sequences</taxon>
        <taxon>metagenomes</taxon>
        <taxon>ecological metagenomes</taxon>
    </lineage>
</organism>
<feature type="non-terminal residue" evidence="2">
    <location>
        <position position="280"/>
    </location>
</feature>
<dbReference type="AlphaFoldDB" id="X0TB18"/>
<dbReference type="InterPro" id="IPR025297">
    <property type="entry name" value="DUF4159"/>
</dbReference>
<reference evidence="2" key="1">
    <citation type="journal article" date="2014" name="Front. Microbiol.">
        <title>High frequency of phylogenetically diverse reductive dehalogenase-homologous genes in deep subseafloor sedimentary metagenomes.</title>
        <authorList>
            <person name="Kawai M."/>
            <person name="Futagami T."/>
            <person name="Toyoda A."/>
            <person name="Takaki Y."/>
            <person name="Nishi S."/>
            <person name="Hori S."/>
            <person name="Arai W."/>
            <person name="Tsubouchi T."/>
            <person name="Morono Y."/>
            <person name="Uchiyama I."/>
            <person name="Ito T."/>
            <person name="Fujiyama A."/>
            <person name="Inagaki F."/>
            <person name="Takami H."/>
        </authorList>
    </citation>
    <scope>NUCLEOTIDE SEQUENCE</scope>
    <source>
        <strain evidence="2">Expedition CK06-06</strain>
    </source>
</reference>
<evidence type="ECO:0000313" key="2">
    <source>
        <dbReference type="EMBL" id="GAF90399.1"/>
    </source>
</evidence>
<protein>
    <recommendedName>
        <fullName evidence="1">DUF4159 domain-containing protein</fullName>
    </recommendedName>
</protein>
<gene>
    <name evidence="2" type="ORF">S01H1_27508</name>
</gene>
<dbReference type="Pfam" id="PF13709">
    <property type="entry name" value="DUF4159"/>
    <property type="match status" value="1"/>
</dbReference>
<sequence length="280" mass="32421">VVKPLQRALNWFDKHYSPSASFGGGPYYYYLYGVERIGLASGYKYFGKKDWYKLGATRLINTQRGGGWGSVKDTSFALLFLVRGRAPVLFNRLEYDGEWNNRPRALANLTRWTSRKFEREVNWQIINLQTEVEEWHDAPILLISGARKPTFTPKDLDKLREFVWQGGMILSVAECRTKGRVFDRAMRGPKGVYSKLFPNYELKRLPNDHPIYTAHFRLKRRIPLRAISNGVRILAMHTDEDLLLPWQTNAVATGKDAFELAFNLVFYATDRALLRHRGTT</sequence>
<name>X0TB18_9ZZZZ</name>
<feature type="domain" description="DUF4159" evidence="1">
    <location>
        <begin position="90"/>
        <end position="223"/>
    </location>
</feature>
<dbReference type="EMBL" id="BARS01016756">
    <property type="protein sequence ID" value="GAF90399.1"/>
    <property type="molecule type" value="Genomic_DNA"/>
</dbReference>
<accession>X0TB18</accession>
<feature type="non-terminal residue" evidence="2">
    <location>
        <position position="1"/>
    </location>
</feature>
<proteinExistence type="predicted"/>
<dbReference type="Gene3D" id="3.40.50.12140">
    <property type="entry name" value="Domain of unknown function DUF4159"/>
    <property type="match status" value="1"/>
</dbReference>
<evidence type="ECO:0000259" key="1">
    <source>
        <dbReference type="Pfam" id="PF13709"/>
    </source>
</evidence>